<accession>A0AAN1XXX8</accession>
<name>A0AAN1XXX8_UNVUL</name>
<evidence type="ECO:0000256" key="1">
    <source>
        <dbReference type="SAM" id="MobiDB-lite"/>
    </source>
</evidence>
<feature type="region of interest" description="Disordered" evidence="1">
    <location>
        <begin position="45"/>
        <end position="66"/>
    </location>
</feature>
<reference evidence="3 4" key="1">
    <citation type="journal article" date="2022" name="ISME Commun">
        <title>Vulcanimicrobium alpinus gen. nov. sp. nov., the first cultivated representative of the candidate phylum 'Eremiobacterota', is a metabolically versatile aerobic anoxygenic phototroph.</title>
        <authorList>
            <person name="Yabe S."/>
            <person name="Muto K."/>
            <person name="Abe K."/>
            <person name="Yokota A."/>
            <person name="Staudigel H."/>
            <person name="Tebo B.M."/>
        </authorList>
    </citation>
    <scope>NUCLEOTIDE SEQUENCE [LARGE SCALE GENOMIC DNA]</scope>
    <source>
        <strain evidence="3 4">WC8-2</strain>
    </source>
</reference>
<proteinExistence type="predicted"/>
<evidence type="ECO:0000313" key="3">
    <source>
        <dbReference type="EMBL" id="BDE06984.1"/>
    </source>
</evidence>
<keyword evidence="2" id="KW-0732">Signal</keyword>
<feature type="compositionally biased region" description="Polar residues" evidence="1">
    <location>
        <begin position="54"/>
        <end position="63"/>
    </location>
</feature>
<sequence>MIPEAALGYNPRTMRTAVVRAAFAAAALLVVPALAAAAPKTFTGPSGWDHTVGATPSASSPRAQETWKKNDGELLTYLADGGLAYDDIVGMVKKNITDNAVKAPVDRDTTCDGHRAHEVEMTFGTSVVHQVIIDEAPGVAKLTYTRPQGAPVAPDVATDLSGYCGWSH</sequence>
<feature type="chain" id="PRO_5042818892" evidence="2">
    <location>
        <begin position="36"/>
        <end position="168"/>
    </location>
</feature>
<dbReference type="RefSeq" id="WP_317994604.1">
    <property type="nucleotide sequence ID" value="NZ_AP025523.1"/>
</dbReference>
<dbReference type="KEGG" id="vab:WPS_22600"/>
<dbReference type="EMBL" id="AP025523">
    <property type="protein sequence ID" value="BDE06984.1"/>
    <property type="molecule type" value="Genomic_DNA"/>
</dbReference>
<organism evidence="3 4">
    <name type="scientific">Vulcanimicrobium alpinum</name>
    <dbReference type="NCBI Taxonomy" id="3016050"/>
    <lineage>
        <taxon>Bacteria</taxon>
        <taxon>Bacillati</taxon>
        <taxon>Vulcanimicrobiota</taxon>
        <taxon>Vulcanimicrobiia</taxon>
        <taxon>Vulcanimicrobiales</taxon>
        <taxon>Vulcanimicrobiaceae</taxon>
        <taxon>Vulcanimicrobium</taxon>
    </lineage>
</organism>
<evidence type="ECO:0000256" key="2">
    <source>
        <dbReference type="SAM" id="SignalP"/>
    </source>
</evidence>
<gene>
    <name evidence="3" type="ORF">WPS_22600</name>
</gene>
<keyword evidence="4" id="KW-1185">Reference proteome</keyword>
<protein>
    <submittedName>
        <fullName evidence="3">Uncharacterized protein</fullName>
    </submittedName>
</protein>
<dbReference type="Proteomes" id="UP001317532">
    <property type="component" value="Chromosome"/>
</dbReference>
<feature type="signal peptide" evidence="2">
    <location>
        <begin position="1"/>
        <end position="35"/>
    </location>
</feature>
<evidence type="ECO:0000313" key="4">
    <source>
        <dbReference type="Proteomes" id="UP001317532"/>
    </source>
</evidence>
<dbReference type="AlphaFoldDB" id="A0AAN1XXX8"/>